<feature type="binding site" evidence="7">
    <location>
        <position position="133"/>
    </location>
    <ligand>
        <name>Zn(2+)</name>
        <dbReference type="ChEBI" id="CHEBI:29105"/>
    </ligand>
</feature>
<dbReference type="InterPro" id="IPR000924">
    <property type="entry name" value="Glu/Gln-tRNA-synth"/>
</dbReference>
<feature type="binding site" evidence="7">
    <location>
        <position position="190"/>
    </location>
    <ligand>
        <name>L-glutamate</name>
        <dbReference type="ChEBI" id="CHEBI:29985"/>
    </ligand>
</feature>
<evidence type="ECO:0000256" key="3">
    <source>
        <dbReference type="ARBA" id="ARBA00022741"/>
    </source>
</evidence>
<evidence type="ECO:0000313" key="11">
    <source>
        <dbReference type="EMBL" id="MES0873622.1"/>
    </source>
</evidence>
<dbReference type="GO" id="GO:0016874">
    <property type="term" value="F:ligase activity"/>
    <property type="evidence" value="ECO:0007669"/>
    <property type="project" value="UniProtKB-KW"/>
</dbReference>
<feature type="binding site" evidence="7">
    <location>
        <position position="115"/>
    </location>
    <ligand>
        <name>Zn(2+)</name>
        <dbReference type="ChEBI" id="CHEBI:29105"/>
    </ligand>
</feature>
<evidence type="ECO:0000256" key="9">
    <source>
        <dbReference type="SAM" id="MobiDB-lite"/>
    </source>
</evidence>
<dbReference type="Gene3D" id="3.40.50.620">
    <property type="entry name" value="HUPs"/>
    <property type="match status" value="1"/>
</dbReference>
<dbReference type="InterPro" id="IPR020058">
    <property type="entry name" value="Glu/Gln-tRNA-synth_Ib_cat-dom"/>
</dbReference>
<dbReference type="InterPro" id="IPR049940">
    <property type="entry name" value="GluQ/Sye"/>
</dbReference>
<feature type="domain" description="Glutamyl/glutaminyl-tRNA synthetase class Ib catalytic" evidence="10">
    <location>
        <begin position="19"/>
        <end position="257"/>
    </location>
</feature>
<name>A0ABV2A8Q3_9GAMM</name>
<feature type="binding site" evidence="7">
    <location>
        <position position="208"/>
    </location>
    <ligand>
        <name>L-glutamate</name>
        <dbReference type="ChEBI" id="CHEBI:29985"/>
    </ligand>
</feature>
<evidence type="ECO:0000313" key="12">
    <source>
        <dbReference type="Proteomes" id="UP001465331"/>
    </source>
</evidence>
<keyword evidence="4 7" id="KW-0862">Zinc</keyword>
<dbReference type="RefSeq" id="WP_352888403.1">
    <property type="nucleotide sequence ID" value="NZ_JBEPIJ010000005.1"/>
</dbReference>
<dbReference type="NCBIfam" id="TIGR03838">
    <property type="entry name" value="queuosine_YadB"/>
    <property type="match status" value="1"/>
</dbReference>
<keyword evidence="8" id="KW-0648">Protein biosynthesis</keyword>
<comment type="similarity">
    <text evidence="7">Belongs to the class-I aminoacyl-tRNA synthetase family. GluQ subfamily.</text>
</comment>
<evidence type="ECO:0000256" key="6">
    <source>
        <dbReference type="ARBA" id="ARBA00023146"/>
    </source>
</evidence>
<sequence length="313" mass="34572">MIESPTHTGAAGNPKPRYRGRFAPTPSGPLHLGSLLTALASWLCARAANGSWLLRIDDLDRERCDPSASAQILRQLEAHGLLWDEAPRYQSAQLDVYAVALRALRDDGKLYACDCSRAQLRERARAGRDGPVYDGRCRGRRLDFETGAWRLKVAAGERRFEDGWQGSQGCRMPSEIGDFVVRRRDGIPAYQLACVVDEQAQDITEVVRGADLLASTFMQLEVCSALAQTAPRYRHLPVLVTADGRKLSKQTHAPAVDTAAAAHNLWLCLRWLGQAPPQELRRGAVDDVLTWARANWDAARVPSTACIKVEHAL</sequence>
<feature type="short sequence motif" description="'HIGH' region" evidence="7">
    <location>
        <begin position="24"/>
        <end position="34"/>
    </location>
</feature>
<dbReference type="InterPro" id="IPR022380">
    <property type="entry name" value="Glu-Q_tRNA(Asp)_Synthase"/>
</dbReference>
<evidence type="ECO:0000256" key="7">
    <source>
        <dbReference type="HAMAP-Rule" id="MF_01428"/>
    </source>
</evidence>
<comment type="function">
    <text evidence="7">Catalyzes the tRNA-independent activation of glutamate in presence of ATP and the subsequent transfer of glutamate onto a tRNA(Asp). Glutamate is transferred on the 2-amino-5-(4,5-dihydroxy-2-cyclopenten-1-yl) moiety of the queuosine in the wobble position of the QUC anticodon.</text>
</comment>
<keyword evidence="1 7" id="KW-0436">Ligase</keyword>
<keyword evidence="12" id="KW-1185">Reference proteome</keyword>
<organism evidence="11 12">
    <name type="scientific">Sinimarinibacterium thermocellulolyticum</name>
    <dbReference type="NCBI Taxonomy" id="3170016"/>
    <lineage>
        <taxon>Bacteria</taxon>
        <taxon>Pseudomonadati</taxon>
        <taxon>Pseudomonadota</taxon>
        <taxon>Gammaproteobacteria</taxon>
        <taxon>Nevskiales</taxon>
        <taxon>Nevskiaceae</taxon>
        <taxon>Sinimarinibacterium</taxon>
    </lineage>
</organism>
<proteinExistence type="inferred from homology"/>
<feature type="short sequence motif" description="'KMSKS' region" evidence="7">
    <location>
        <begin position="246"/>
        <end position="250"/>
    </location>
</feature>
<accession>A0ABV2A8Q3</accession>
<dbReference type="SUPFAM" id="SSF52374">
    <property type="entry name" value="Nucleotidylyl transferase"/>
    <property type="match status" value="1"/>
</dbReference>
<comment type="cofactor">
    <cofactor evidence="7">
        <name>Zn(2+)</name>
        <dbReference type="ChEBI" id="CHEBI:29105"/>
    </cofactor>
    <text evidence="7">Binds 1 zinc ion per subunit.</text>
</comment>
<feature type="region of interest" description="Disordered" evidence="9">
    <location>
        <begin position="1"/>
        <end position="23"/>
    </location>
</feature>
<dbReference type="PRINTS" id="PR00987">
    <property type="entry name" value="TRNASYNTHGLU"/>
</dbReference>
<keyword evidence="3 7" id="KW-0547">Nucleotide-binding</keyword>
<protein>
    <recommendedName>
        <fullName evidence="7">Glutamyl-Q tRNA(Asp) synthetase</fullName>
        <shortName evidence="7">Glu-Q-RSs</shortName>
        <ecNumber evidence="7">6.1.1.-</ecNumber>
    </recommendedName>
</protein>
<feature type="binding site" evidence="7">
    <location>
        <begin position="21"/>
        <end position="25"/>
    </location>
    <ligand>
        <name>L-glutamate</name>
        <dbReference type="ChEBI" id="CHEBI:29985"/>
    </ligand>
</feature>
<evidence type="ECO:0000256" key="5">
    <source>
        <dbReference type="ARBA" id="ARBA00022840"/>
    </source>
</evidence>
<dbReference type="InterPro" id="IPR014729">
    <property type="entry name" value="Rossmann-like_a/b/a_fold"/>
</dbReference>
<dbReference type="PANTHER" id="PTHR43311">
    <property type="entry name" value="GLUTAMATE--TRNA LIGASE"/>
    <property type="match status" value="1"/>
</dbReference>
<dbReference type="EC" id="6.1.1.-" evidence="7"/>
<comment type="caution">
    <text evidence="11">The sequence shown here is derived from an EMBL/GenBank/DDBJ whole genome shotgun (WGS) entry which is preliminary data.</text>
</comment>
<dbReference type="Proteomes" id="UP001465331">
    <property type="component" value="Unassembled WGS sequence"/>
</dbReference>
<dbReference type="Pfam" id="PF00749">
    <property type="entry name" value="tRNA-synt_1c"/>
    <property type="match status" value="1"/>
</dbReference>
<evidence type="ECO:0000256" key="1">
    <source>
        <dbReference type="ARBA" id="ARBA00022598"/>
    </source>
</evidence>
<keyword evidence="5 7" id="KW-0067">ATP-binding</keyword>
<feature type="binding site" evidence="7">
    <location>
        <position position="137"/>
    </location>
    <ligand>
        <name>Zn(2+)</name>
        <dbReference type="ChEBI" id="CHEBI:29105"/>
    </ligand>
</feature>
<feature type="binding site" evidence="7">
    <location>
        <position position="249"/>
    </location>
    <ligand>
        <name>ATP</name>
        <dbReference type="ChEBI" id="CHEBI:30616"/>
    </ligand>
</feature>
<feature type="binding site" evidence="7">
    <location>
        <position position="113"/>
    </location>
    <ligand>
        <name>Zn(2+)</name>
        <dbReference type="ChEBI" id="CHEBI:29105"/>
    </ligand>
</feature>
<evidence type="ECO:0000256" key="4">
    <source>
        <dbReference type="ARBA" id="ARBA00022833"/>
    </source>
</evidence>
<dbReference type="PANTHER" id="PTHR43311:SF1">
    <property type="entry name" value="GLUTAMYL-Q TRNA(ASP) SYNTHETASE"/>
    <property type="match status" value="1"/>
</dbReference>
<feature type="binding site" evidence="7">
    <location>
        <position position="57"/>
    </location>
    <ligand>
        <name>L-glutamate</name>
        <dbReference type="ChEBI" id="CHEBI:29985"/>
    </ligand>
</feature>
<evidence type="ECO:0000259" key="10">
    <source>
        <dbReference type="Pfam" id="PF00749"/>
    </source>
</evidence>
<keyword evidence="2 7" id="KW-0479">Metal-binding</keyword>
<reference evidence="11 12" key="1">
    <citation type="submission" date="2024-06" db="EMBL/GenBank/DDBJ databases">
        <authorList>
            <person name="Li Z."/>
            <person name="Jiang Y."/>
        </authorList>
    </citation>
    <scope>NUCLEOTIDE SEQUENCE [LARGE SCALE GENOMIC DNA]</scope>
    <source>
        <strain evidence="11 12">HSW-8</strain>
    </source>
</reference>
<evidence type="ECO:0000256" key="2">
    <source>
        <dbReference type="ARBA" id="ARBA00022723"/>
    </source>
</evidence>
<gene>
    <name evidence="11" type="primary">gluQRS</name>
    <name evidence="7" type="synonym">gluQ</name>
    <name evidence="11" type="ORF">ABSH63_06340</name>
</gene>
<keyword evidence="6 7" id="KW-0030">Aminoacyl-tRNA synthetase</keyword>
<evidence type="ECO:0000256" key="8">
    <source>
        <dbReference type="RuleBase" id="RU363037"/>
    </source>
</evidence>
<dbReference type="NCBIfam" id="NF004314">
    <property type="entry name" value="PRK05710.1-3"/>
    <property type="match status" value="1"/>
</dbReference>
<dbReference type="HAMAP" id="MF_01428">
    <property type="entry name" value="Glu_Q_tRNA_synth"/>
    <property type="match status" value="1"/>
</dbReference>
<dbReference type="EMBL" id="JBEPIJ010000005">
    <property type="protein sequence ID" value="MES0873622.1"/>
    <property type="molecule type" value="Genomic_DNA"/>
</dbReference>